<comment type="similarity">
    <text evidence="4">Belongs to the fabD family.</text>
</comment>
<dbReference type="InterPro" id="IPR050858">
    <property type="entry name" value="Mal-CoA-ACP_Trans/PKS_FabD"/>
</dbReference>
<protein>
    <recommendedName>
        <fullName evidence="4">Malonyl CoA-acyl carrier protein transacylase</fullName>
        <ecNumber evidence="4">2.3.1.39</ecNumber>
    </recommendedName>
</protein>
<dbReference type="Gene3D" id="3.30.70.250">
    <property type="entry name" value="Malonyl-CoA ACP transacylase, ACP-binding"/>
    <property type="match status" value="1"/>
</dbReference>
<keyword evidence="2 4" id="KW-0012">Acyltransferase</keyword>
<organism evidence="7 8">
    <name type="scientific">Lactiplantibacillus pentosus DSM 20314</name>
    <dbReference type="NCBI Taxonomy" id="1423791"/>
    <lineage>
        <taxon>Bacteria</taxon>
        <taxon>Bacillati</taxon>
        <taxon>Bacillota</taxon>
        <taxon>Bacilli</taxon>
        <taxon>Lactobacillales</taxon>
        <taxon>Lactobacillaceae</taxon>
        <taxon>Lactiplantibacillus</taxon>
    </lineage>
</organism>
<evidence type="ECO:0000256" key="2">
    <source>
        <dbReference type="ARBA" id="ARBA00023315"/>
    </source>
</evidence>
<dbReference type="SMART" id="SM00827">
    <property type="entry name" value="PKS_AT"/>
    <property type="match status" value="1"/>
</dbReference>
<dbReference type="Gene3D" id="3.40.366.10">
    <property type="entry name" value="Malonyl-Coenzyme A Acyl Carrier Protein, domain 2"/>
    <property type="match status" value="1"/>
</dbReference>
<dbReference type="Proteomes" id="UP000051020">
    <property type="component" value="Unassembled WGS sequence"/>
</dbReference>
<comment type="caution">
    <text evidence="7">The sequence shown here is derived from an EMBL/GenBank/DDBJ whole genome shotgun (WGS) entry which is preliminary data.</text>
</comment>
<evidence type="ECO:0000256" key="5">
    <source>
        <dbReference type="PIRSR" id="PIRSR000446-1"/>
    </source>
</evidence>
<dbReference type="GO" id="GO:0005829">
    <property type="term" value="C:cytosol"/>
    <property type="evidence" value="ECO:0007669"/>
    <property type="project" value="TreeGrafter"/>
</dbReference>
<keyword evidence="1 4" id="KW-0808">Transferase</keyword>
<accession>A0A837R6H5</accession>
<dbReference type="AlphaFoldDB" id="A0A837R6H5"/>
<reference evidence="7 8" key="1">
    <citation type="journal article" date="2015" name="Genome Announc.">
        <title>Expanding the biotechnology potential of lactobacilli through comparative genomics of 213 strains and associated genera.</title>
        <authorList>
            <person name="Sun Z."/>
            <person name="Harris H.M."/>
            <person name="McCann A."/>
            <person name="Guo C."/>
            <person name="Argimon S."/>
            <person name="Zhang W."/>
            <person name="Yang X."/>
            <person name="Jeffery I.B."/>
            <person name="Cooney J.C."/>
            <person name="Kagawa T.F."/>
            <person name="Liu W."/>
            <person name="Song Y."/>
            <person name="Salvetti E."/>
            <person name="Wrobel A."/>
            <person name="Rasinkangas P."/>
            <person name="Parkhill J."/>
            <person name="Rea M.C."/>
            <person name="O'Sullivan O."/>
            <person name="Ritari J."/>
            <person name="Douillard F.P."/>
            <person name="Paul Ross R."/>
            <person name="Yang R."/>
            <person name="Briner A.E."/>
            <person name="Felis G.E."/>
            <person name="de Vos W.M."/>
            <person name="Barrangou R."/>
            <person name="Klaenhammer T.R."/>
            <person name="Caufield P.W."/>
            <person name="Cui Y."/>
            <person name="Zhang H."/>
            <person name="O'Toole P.W."/>
        </authorList>
    </citation>
    <scope>NUCLEOTIDE SEQUENCE [LARGE SCALE GENOMIC DNA]</scope>
    <source>
        <strain evidence="7 8">DSM 20314</strain>
    </source>
</reference>
<feature type="active site" evidence="5">
    <location>
        <position position="194"/>
    </location>
</feature>
<dbReference type="EMBL" id="AZCU01000019">
    <property type="protein sequence ID" value="KRK22932.1"/>
    <property type="molecule type" value="Genomic_DNA"/>
</dbReference>
<dbReference type="InterPro" id="IPR001227">
    <property type="entry name" value="Ac_transferase_dom_sf"/>
</dbReference>
<gene>
    <name evidence="7" type="ORF">FD24_GL001360</name>
</gene>
<dbReference type="InterPro" id="IPR016035">
    <property type="entry name" value="Acyl_Trfase/lysoPLipase"/>
</dbReference>
<dbReference type="RefSeq" id="WP_050338736.1">
    <property type="nucleotide sequence ID" value="NZ_AZCU01000019.1"/>
</dbReference>
<dbReference type="GO" id="GO:0006633">
    <property type="term" value="P:fatty acid biosynthetic process"/>
    <property type="evidence" value="ECO:0007669"/>
    <property type="project" value="TreeGrafter"/>
</dbReference>
<comment type="catalytic activity">
    <reaction evidence="3 4">
        <text>holo-[ACP] + malonyl-CoA = malonyl-[ACP] + CoA</text>
        <dbReference type="Rhea" id="RHEA:41792"/>
        <dbReference type="Rhea" id="RHEA-COMP:9623"/>
        <dbReference type="Rhea" id="RHEA-COMP:9685"/>
        <dbReference type="ChEBI" id="CHEBI:57287"/>
        <dbReference type="ChEBI" id="CHEBI:57384"/>
        <dbReference type="ChEBI" id="CHEBI:64479"/>
        <dbReference type="ChEBI" id="CHEBI:78449"/>
        <dbReference type="EC" id="2.3.1.39"/>
    </reaction>
</comment>
<dbReference type="PANTHER" id="PTHR42681">
    <property type="entry name" value="MALONYL-COA-ACYL CARRIER PROTEIN TRANSACYLASE, MITOCHONDRIAL"/>
    <property type="match status" value="1"/>
</dbReference>
<dbReference type="EC" id="2.3.1.39" evidence="4"/>
<dbReference type="Pfam" id="PF00698">
    <property type="entry name" value="Acyl_transf_1"/>
    <property type="match status" value="1"/>
</dbReference>
<dbReference type="PANTHER" id="PTHR42681:SF1">
    <property type="entry name" value="MALONYL-COA-ACYL CARRIER PROTEIN TRANSACYLASE, MITOCHONDRIAL"/>
    <property type="match status" value="1"/>
</dbReference>
<dbReference type="GeneID" id="49393929"/>
<dbReference type="SUPFAM" id="SSF52151">
    <property type="entry name" value="FabD/lysophospholipase-like"/>
    <property type="match status" value="1"/>
</dbReference>
<evidence type="ECO:0000256" key="1">
    <source>
        <dbReference type="ARBA" id="ARBA00022679"/>
    </source>
</evidence>
<dbReference type="InterPro" id="IPR014043">
    <property type="entry name" value="Acyl_transferase_dom"/>
</dbReference>
<dbReference type="InterPro" id="IPR024925">
    <property type="entry name" value="Malonyl_CoA-ACP_transAc"/>
</dbReference>
<feature type="active site" evidence="5">
    <location>
        <position position="85"/>
    </location>
</feature>
<dbReference type="SUPFAM" id="SSF55048">
    <property type="entry name" value="Probable ACP-binding domain of malonyl-CoA ACP transacylase"/>
    <property type="match status" value="1"/>
</dbReference>
<dbReference type="InterPro" id="IPR016036">
    <property type="entry name" value="Malonyl_transacylase_ACP-bd"/>
</dbReference>
<dbReference type="GO" id="GO:0004314">
    <property type="term" value="F:[acyl-carrier-protein] S-malonyltransferase activity"/>
    <property type="evidence" value="ECO:0007669"/>
    <property type="project" value="UniProtKB-EC"/>
</dbReference>
<dbReference type="PIRSF" id="PIRSF000446">
    <property type="entry name" value="Mct"/>
    <property type="match status" value="1"/>
</dbReference>
<evidence type="ECO:0000256" key="4">
    <source>
        <dbReference type="PIRNR" id="PIRNR000446"/>
    </source>
</evidence>
<name>A0A837R6H5_LACPE</name>
<proteinExistence type="inferred from homology"/>
<feature type="domain" description="Malonyl-CoA:ACP transacylase (MAT)" evidence="6">
    <location>
        <begin position="6"/>
        <end position="289"/>
    </location>
</feature>
<evidence type="ECO:0000256" key="3">
    <source>
        <dbReference type="ARBA" id="ARBA00048462"/>
    </source>
</evidence>
<evidence type="ECO:0000313" key="8">
    <source>
        <dbReference type="Proteomes" id="UP000051020"/>
    </source>
</evidence>
<sequence length="309" mass="33097">MKLAILFSGQGQQFADMGQDLYQALPAYQKTIDAANQELDWDLRITDDWLDDNQRGPVAITAMNMALYQALTPLVGCPTALVGLSLGEYAALMAAGTLSFTDGLKLVADRARYMQRAGLQQPGAMVAALKVTPALVAAACQRASTVGAAYPANYNLADQIVIGGDAAGIKAVTADLHDHGIKRVVPLDVAVASHTPLMASASEALAYRLRYTTVAAPQIPVISNTTVAPFSQATVKETLVKQLITPTHFAACLERLTAYDIDGVVQVGPGHNLAKFAKQTLPNVRVWSIEDVDDWQTFKQDIEEVSERG</sequence>
<evidence type="ECO:0000259" key="6">
    <source>
        <dbReference type="SMART" id="SM00827"/>
    </source>
</evidence>
<evidence type="ECO:0000313" key="7">
    <source>
        <dbReference type="EMBL" id="KRK22932.1"/>
    </source>
</evidence>